<dbReference type="RefSeq" id="XP_022979621.1">
    <property type="nucleotide sequence ID" value="XM_023123853.1"/>
</dbReference>
<feature type="signal peptide" evidence="1">
    <location>
        <begin position="1"/>
        <end position="18"/>
    </location>
</feature>
<keyword evidence="1" id="KW-0732">Signal</keyword>
<dbReference type="GeneID" id="111479296"/>
<evidence type="ECO:0000313" key="3">
    <source>
        <dbReference type="RefSeq" id="XP_022979621.1"/>
    </source>
</evidence>
<dbReference type="AlphaFoldDB" id="A0A6J1IRA9"/>
<proteinExistence type="predicted"/>
<reference evidence="3" key="1">
    <citation type="submission" date="2025-08" db="UniProtKB">
        <authorList>
            <consortium name="RefSeq"/>
        </authorList>
    </citation>
    <scope>IDENTIFICATION</scope>
    <source>
        <tissue evidence="3">Young leaves</tissue>
    </source>
</reference>
<evidence type="ECO:0000256" key="1">
    <source>
        <dbReference type="SAM" id="SignalP"/>
    </source>
</evidence>
<organism evidence="2 3">
    <name type="scientific">Cucurbita maxima</name>
    <name type="common">Pumpkin</name>
    <name type="synonym">Winter squash</name>
    <dbReference type="NCBI Taxonomy" id="3661"/>
    <lineage>
        <taxon>Eukaryota</taxon>
        <taxon>Viridiplantae</taxon>
        <taxon>Streptophyta</taxon>
        <taxon>Embryophyta</taxon>
        <taxon>Tracheophyta</taxon>
        <taxon>Spermatophyta</taxon>
        <taxon>Magnoliopsida</taxon>
        <taxon>eudicotyledons</taxon>
        <taxon>Gunneridae</taxon>
        <taxon>Pentapetalae</taxon>
        <taxon>rosids</taxon>
        <taxon>fabids</taxon>
        <taxon>Cucurbitales</taxon>
        <taxon>Cucurbitaceae</taxon>
        <taxon>Cucurbiteae</taxon>
        <taxon>Cucurbita</taxon>
    </lineage>
</organism>
<protein>
    <submittedName>
        <fullName evidence="3">Uncharacterized protein LOC111479296</fullName>
    </submittedName>
</protein>
<keyword evidence="2" id="KW-1185">Reference proteome</keyword>
<name>A0A6J1IRA9_CUCMA</name>
<feature type="chain" id="PRO_5026796797" evidence="1">
    <location>
        <begin position="19"/>
        <end position="133"/>
    </location>
</feature>
<evidence type="ECO:0000313" key="2">
    <source>
        <dbReference type="Proteomes" id="UP000504608"/>
    </source>
</evidence>
<dbReference type="Proteomes" id="UP000504608">
    <property type="component" value="Unplaced"/>
</dbReference>
<gene>
    <name evidence="3" type="primary">LOC111479296</name>
</gene>
<accession>A0A6J1IRA9</accession>
<dbReference type="KEGG" id="cmax:111479296"/>
<sequence>MKSSILLLMVIAPAFISTFLTNYDPFCIFLESRELALAFAFTVGGGSAKNRQVVSKWKRRLSIAIDSSALDLTILVDDDHDLDDRDSQASIDIGRALAINHPPKTDHVSIHIIDDALAGDDSQVFTEIASTLE</sequence>